<evidence type="ECO:0000313" key="4">
    <source>
        <dbReference type="EMBL" id="HDB98427.1"/>
    </source>
</evidence>
<dbReference type="EMBL" id="DQIR01185402">
    <property type="protein sequence ID" value="HDB40879.1"/>
    <property type="molecule type" value="Transcribed_RNA"/>
</dbReference>
<evidence type="ECO:0000256" key="1">
    <source>
        <dbReference type="ARBA" id="ARBA00022603"/>
    </source>
</evidence>
<dbReference type="Gene3D" id="2.170.270.10">
    <property type="entry name" value="SET domain"/>
    <property type="match status" value="1"/>
</dbReference>
<dbReference type="InterPro" id="IPR046341">
    <property type="entry name" value="SET_dom_sf"/>
</dbReference>
<evidence type="ECO:0000256" key="3">
    <source>
        <dbReference type="ARBA" id="ARBA00022691"/>
    </source>
</evidence>
<evidence type="ECO:0000256" key="2">
    <source>
        <dbReference type="ARBA" id="ARBA00022679"/>
    </source>
</evidence>
<dbReference type="SUPFAM" id="SSF82199">
    <property type="entry name" value="SET domain"/>
    <property type="match status" value="1"/>
</dbReference>
<dbReference type="EMBL" id="DQIR01242950">
    <property type="protein sequence ID" value="HDB98427.1"/>
    <property type="molecule type" value="Transcribed_RNA"/>
</dbReference>
<dbReference type="PANTHER" id="PTHR46402:SF2">
    <property type="entry name" value="HISTONE-LYSINE N-TRIMETHYLTRANSFERASE SMYD5"/>
    <property type="match status" value="1"/>
</dbReference>
<organism evidence="4">
    <name type="scientific">Sus scrofa</name>
    <name type="common">Pig</name>
    <dbReference type="NCBI Taxonomy" id="9823"/>
    <lineage>
        <taxon>Eukaryota</taxon>
        <taxon>Metazoa</taxon>
        <taxon>Chordata</taxon>
        <taxon>Craniata</taxon>
        <taxon>Vertebrata</taxon>
        <taxon>Euteleostomi</taxon>
        <taxon>Mammalia</taxon>
        <taxon>Eutheria</taxon>
        <taxon>Laurasiatheria</taxon>
        <taxon>Artiodactyla</taxon>
        <taxon>Suina</taxon>
        <taxon>Suidae</taxon>
        <taxon>Sus</taxon>
    </lineage>
</organism>
<dbReference type="Gene3D" id="1.10.220.160">
    <property type="match status" value="1"/>
</dbReference>
<proteinExistence type="predicted"/>
<reference evidence="4" key="1">
    <citation type="journal article" date="2019" name="PeerJ">
        <title>Genes of the pig, Sus scrofa, reconstructed with EvidentialGene.</title>
        <authorList>
            <person name="Gilbert D.G."/>
        </authorList>
    </citation>
    <scope>NUCLEOTIDE SEQUENCE</scope>
</reference>
<keyword evidence="3" id="KW-0949">S-adenosyl-L-methionine</keyword>
<name>A0A480WQW9_PIG</name>
<dbReference type="AlphaFoldDB" id="A0A480WQW9"/>
<accession>A0A480WQW9</accession>
<sequence>MAASMCDVFSFCVGVPGRAGVPVEVRFVNSAKGKGLFATQLIRKGETIFVEQPLVAAQFLWNALYRYRACDHCLRALEKAEENAQRLTGKPGQVLPHPDLCTVRKDLHQNCPHCQVMYCSAECRLAAAEQYHQVLCPGPSQDDPLHPLNKLQEAWRSVHYPPETASIMLMARMVATVKQAKDKDRWIRLYSQFCNKTANEEEEIVHKLLGDKFKGQLELLRRLFTEALYEEALSQWFTPDGFRSLFALVGTNGQGIGTRSGENVLELLELSLRARVEEGSQSSFQDEGGAGCDCVARMLHRTQWWESETESFLGTLGLLGKDTHPHLLPGERNGLSLLRGGEPCELGLLLSNPGCLGPPAP</sequence>
<dbReference type="GO" id="GO:0008168">
    <property type="term" value="F:methyltransferase activity"/>
    <property type="evidence" value="ECO:0007669"/>
    <property type="project" value="UniProtKB-KW"/>
</dbReference>
<keyword evidence="1" id="KW-0489">Methyltransferase</keyword>
<keyword evidence="2" id="KW-0808">Transferase</keyword>
<protein>
    <submittedName>
        <fullName evidence="4">SET and MYND domain-containing protein 5</fullName>
    </submittedName>
</protein>
<dbReference type="PANTHER" id="PTHR46402">
    <property type="entry name" value="SET AND MYND DOMAIN-CONTAINING PROTEIN 5"/>
    <property type="match status" value="1"/>
</dbReference>
<dbReference type="GO" id="GO:0032259">
    <property type="term" value="P:methylation"/>
    <property type="evidence" value="ECO:0007669"/>
    <property type="project" value="UniProtKB-KW"/>
</dbReference>
<dbReference type="Gene3D" id="6.10.140.2220">
    <property type="match status" value="1"/>
</dbReference>